<evidence type="ECO:0000313" key="3">
    <source>
        <dbReference type="Proteomes" id="UP000670092"/>
    </source>
</evidence>
<feature type="signal peptide" evidence="1">
    <location>
        <begin position="1"/>
        <end position="18"/>
    </location>
</feature>
<dbReference type="EMBL" id="JAEVHI010000003">
    <property type="protein sequence ID" value="KAG5296387.1"/>
    <property type="molecule type" value="Genomic_DNA"/>
</dbReference>
<reference evidence="2 3" key="1">
    <citation type="submission" date="2021-01" db="EMBL/GenBank/DDBJ databases">
        <title>Chromosome-level genome assembly of a human fungal pathogen reveals clustering of transcriptionally co-regulated genes.</title>
        <authorList>
            <person name="Voorhies M."/>
            <person name="Cohen S."/>
            <person name="Shea T.P."/>
            <person name="Petrus S."/>
            <person name="Munoz J.F."/>
            <person name="Poplawski S."/>
            <person name="Goldman W.E."/>
            <person name="Michael T."/>
            <person name="Cuomo C.A."/>
            <person name="Sil A."/>
            <person name="Beyhan S."/>
        </authorList>
    </citation>
    <scope>NUCLEOTIDE SEQUENCE [LARGE SCALE GENOMIC DNA]</scope>
    <source>
        <strain evidence="2 3">G184AR</strain>
    </source>
</reference>
<sequence>MQCFVYLIASACINVILSVTALESSKEHQPAARDLQQLVNNLRTDPNGLFHIGNDGILRSYDKDNNVIDYARLDSAELKSLAKRYSKDEENLIALWENADSSMIDEAQIWSPEPLKNSMSLGASAVSPNVDQLANVLAPRLDDCSRLGCYRHPDCEAQDPHCHHCVHDGVNFFGKCDL</sequence>
<organism evidence="2 3">
    <name type="scientific">Ajellomyces capsulatus</name>
    <name type="common">Darling's disease fungus</name>
    <name type="synonym">Histoplasma capsulatum</name>
    <dbReference type="NCBI Taxonomy" id="5037"/>
    <lineage>
        <taxon>Eukaryota</taxon>
        <taxon>Fungi</taxon>
        <taxon>Dikarya</taxon>
        <taxon>Ascomycota</taxon>
        <taxon>Pezizomycotina</taxon>
        <taxon>Eurotiomycetes</taxon>
        <taxon>Eurotiomycetidae</taxon>
        <taxon>Onygenales</taxon>
        <taxon>Ajellomycetaceae</taxon>
        <taxon>Histoplasma</taxon>
    </lineage>
</organism>
<evidence type="ECO:0000256" key="1">
    <source>
        <dbReference type="SAM" id="SignalP"/>
    </source>
</evidence>
<dbReference type="AlphaFoldDB" id="A0A8H8D0G1"/>
<feature type="chain" id="PRO_5034509168" evidence="1">
    <location>
        <begin position="19"/>
        <end position="178"/>
    </location>
</feature>
<dbReference type="Proteomes" id="UP000670092">
    <property type="component" value="Unassembled WGS sequence"/>
</dbReference>
<dbReference type="OrthoDB" id="3660917at2759"/>
<protein>
    <submittedName>
        <fullName evidence="2">Uncharacterized protein</fullName>
    </submittedName>
</protein>
<gene>
    <name evidence="2" type="ORF">I7I52_07022</name>
</gene>
<comment type="caution">
    <text evidence="2">The sequence shown here is derived from an EMBL/GenBank/DDBJ whole genome shotgun (WGS) entry which is preliminary data.</text>
</comment>
<keyword evidence="1" id="KW-0732">Signal</keyword>
<name>A0A8H8D0G1_AJECA</name>
<proteinExistence type="predicted"/>
<evidence type="ECO:0000313" key="2">
    <source>
        <dbReference type="EMBL" id="KAG5296387.1"/>
    </source>
</evidence>
<accession>A0A8H8D0G1</accession>
<dbReference type="VEuPathDB" id="FungiDB:I7I52_07022"/>